<dbReference type="OrthoDB" id="343936at2"/>
<feature type="transmembrane region" description="Helical" evidence="5">
    <location>
        <begin position="114"/>
        <end position="138"/>
    </location>
</feature>
<protein>
    <submittedName>
        <fullName evidence="6">MAPEG family protein</fullName>
    </submittedName>
</protein>
<keyword evidence="4 5" id="KW-0472">Membrane</keyword>
<dbReference type="SUPFAM" id="SSF161084">
    <property type="entry name" value="MAPEG domain-like"/>
    <property type="match status" value="1"/>
</dbReference>
<dbReference type="RefSeq" id="WP_046037417.1">
    <property type="nucleotide sequence ID" value="NZ_LACC01000002.1"/>
</dbReference>
<gene>
    <name evidence="6" type="ORF">VC35_00220</name>
</gene>
<keyword evidence="2 5" id="KW-0812">Transmembrane</keyword>
<proteinExistence type="predicted"/>
<evidence type="ECO:0000256" key="2">
    <source>
        <dbReference type="ARBA" id="ARBA00022692"/>
    </source>
</evidence>
<dbReference type="Pfam" id="PF01124">
    <property type="entry name" value="MAPEG"/>
    <property type="match status" value="1"/>
</dbReference>
<evidence type="ECO:0000256" key="4">
    <source>
        <dbReference type="ARBA" id="ARBA00023136"/>
    </source>
</evidence>
<evidence type="ECO:0000256" key="1">
    <source>
        <dbReference type="ARBA" id="ARBA00004370"/>
    </source>
</evidence>
<dbReference type="AlphaFoldDB" id="A0A0F4U2H0"/>
<evidence type="ECO:0000256" key="3">
    <source>
        <dbReference type="ARBA" id="ARBA00022989"/>
    </source>
</evidence>
<reference evidence="6 7" key="1">
    <citation type="submission" date="2015-03" db="EMBL/GenBank/DDBJ databases">
        <title>Comparative genomics of Pseudomonas insights into diversity of traits involved in vanlence and defense.</title>
        <authorList>
            <person name="Qin Y."/>
        </authorList>
    </citation>
    <scope>NUCLEOTIDE SEQUENCE [LARGE SCALE GENOMIC DNA]</scope>
    <source>
        <strain evidence="6 7">C8</strain>
    </source>
</reference>
<comment type="subcellular location">
    <subcellularLocation>
        <location evidence="1">Membrane</location>
    </subcellularLocation>
</comment>
<evidence type="ECO:0000313" key="7">
    <source>
        <dbReference type="Proteomes" id="UP000033588"/>
    </source>
</evidence>
<dbReference type="PATRIC" id="fig|294.132.peg.2023"/>
<evidence type="ECO:0000256" key="5">
    <source>
        <dbReference type="SAM" id="Phobius"/>
    </source>
</evidence>
<dbReference type="InterPro" id="IPR023352">
    <property type="entry name" value="MAPEG-like_dom_sf"/>
</dbReference>
<comment type="caution">
    <text evidence="6">The sequence shown here is derived from an EMBL/GenBank/DDBJ whole genome shotgun (WGS) entry which is preliminary data.</text>
</comment>
<dbReference type="Proteomes" id="UP000033588">
    <property type="component" value="Unassembled WGS sequence"/>
</dbReference>
<name>A0A0F4U2H0_PSEFL</name>
<dbReference type="GO" id="GO:0016020">
    <property type="term" value="C:membrane"/>
    <property type="evidence" value="ECO:0007669"/>
    <property type="project" value="UniProtKB-SubCell"/>
</dbReference>
<sequence>MTIPMWMLLGFATWTLLLLMATVGVYRWVGILFSSVPIASFRSDRLEGEDWYRRGTRAHANCVENLPVFGVIVFVITALDVNGSAVNYLSTLVLIARVCQSLVHVSHEQTNAFVAIRFTFFSVQLVCFLALVVIAACYGI</sequence>
<evidence type="ECO:0000313" key="6">
    <source>
        <dbReference type="EMBL" id="KJZ50958.1"/>
    </source>
</evidence>
<accession>A0A0F4U2H0</accession>
<dbReference type="InterPro" id="IPR001129">
    <property type="entry name" value="Membr-assoc_MAPEG"/>
</dbReference>
<organism evidence="6 7">
    <name type="scientific">Pseudomonas fluorescens</name>
    <dbReference type="NCBI Taxonomy" id="294"/>
    <lineage>
        <taxon>Bacteria</taxon>
        <taxon>Pseudomonadati</taxon>
        <taxon>Pseudomonadota</taxon>
        <taxon>Gammaproteobacteria</taxon>
        <taxon>Pseudomonadales</taxon>
        <taxon>Pseudomonadaceae</taxon>
        <taxon>Pseudomonas</taxon>
    </lineage>
</organism>
<dbReference type="EMBL" id="LACC01000002">
    <property type="protein sequence ID" value="KJZ50958.1"/>
    <property type="molecule type" value="Genomic_DNA"/>
</dbReference>
<keyword evidence="3 5" id="KW-1133">Transmembrane helix</keyword>
<dbReference type="Gene3D" id="1.20.120.550">
    <property type="entry name" value="Membrane associated eicosanoid/glutathione metabolism-like domain"/>
    <property type="match status" value="1"/>
</dbReference>